<comment type="caution">
    <text evidence="2">The sequence shown here is derived from an EMBL/GenBank/DDBJ whole genome shotgun (WGS) entry which is preliminary data.</text>
</comment>
<dbReference type="EMBL" id="ASPP01011506">
    <property type="protein sequence ID" value="ETO21565.1"/>
    <property type="molecule type" value="Genomic_DNA"/>
</dbReference>
<feature type="region of interest" description="Disordered" evidence="1">
    <location>
        <begin position="29"/>
        <end position="60"/>
    </location>
</feature>
<feature type="non-terminal residue" evidence="2">
    <location>
        <position position="1"/>
    </location>
</feature>
<proteinExistence type="predicted"/>
<dbReference type="Proteomes" id="UP000023152">
    <property type="component" value="Unassembled WGS sequence"/>
</dbReference>
<name>X6N5K6_RETFI</name>
<sequence length="283" mass="30950">EDNNDAENKEKIANATGLKLDFQNDIAQQLAGTDRSNEKVDNGNSTVNTQANENAKIDPPALVGIAPELVEEMTRASTQHNTKTSPGERSFRRSKTFSHNNKTLKNQNKSSTDHTAVANGGTEQQPQLQAMTSTPSPQGRSKPSGSLNSPVNSAHKTHLGPDAFRWLPESTARLRNEFLSDNSNGAAARWRMSSHRDPSASISRKMSIVKEVADDLTEKIAPIGLKATMRALQFFQPSLSCVSSVLILFFFCPPPPHSTHRDIDEHIDKVHNVLSVSGFTVKT</sequence>
<accession>X6N5K6</accession>
<feature type="compositionally biased region" description="Polar residues" evidence="1">
    <location>
        <begin position="97"/>
        <end position="114"/>
    </location>
</feature>
<feature type="compositionally biased region" description="Polar residues" evidence="1">
    <location>
        <begin position="42"/>
        <end position="53"/>
    </location>
</feature>
<gene>
    <name evidence="2" type="ORF">RFI_15638</name>
</gene>
<feature type="region of interest" description="Disordered" evidence="1">
    <location>
        <begin position="74"/>
        <end position="162"/>
    </location>
</feature>
<evidence type="ECO:0000313" key="3">
    <source>
        <dbReference type="Proteomes" id="UP000023152"/>
    </source>
</evidence>
<keyword evidence="3" id="KW-1185">Reference proteome</keyword>
<organism evidence="2 3">
    <name type="scientific">Reticulomyxa filosa</name>
    <dbReference type="NCBI Taxonomy" id="46433"/>
    <lineage>
        <taxon>Eukaryota</taxon>
        <taxon>Sar</taxon>
        <taxon>Rhizaria</taxon>
        <taxon>Retaria</taxon>
        <taxon>Foraminifera</taxon>
        <taxon>Monothalamids</taxon>
        <taxon>Reticulomyxidae</taxon>
        <taxon>Reticulomyxa</taxon>
    </lineage>
</organism>
<dbReference type="AlphaFoldDB" id="X6N5K6"/>
<reference evidence="2 3" key="1">
    <citation type="journal article" date="2013" name="Curr. Biol.">
        <title>The Genome of the Foraminiferan Reticulomyxa filosa.</title>
        <authorList>
            <person name="Glockner G."/>
            <person name="Hulsmann N."/>
            <person name="Schleicher M."/>
            <person name="Noegel A.A."/>
            <person name="Eichinger L."/>
            <person name="Gallinger C."/>
            <person name="Pawlowski J."/>
            <person name="Sierra R."/>
            <person name="Euteneuer U."/>
            <person name="Pillet L."/>
            <person name="Moustafa A."/>
            <person name="Platzer M."/>
            <person name="Groth M."/>
            <person name="Szafranski K."/>
            <person name="Schliwa M."/>
        </authorList>
    </citation>
    <scope>NUCLEOTIDE SEQUENCE [LARGE SCALE GENOMIC DNA]</scope>
</reference>
<protein>
    <submittedName>
        <fullName evidence="2">Uncharacterized protein</fullName>
    </submittedName>
</protein>
<evidence type="ECO:0000256" key="1">
    <source>
        <dbReference type="SAM" id="MobiDB-lite"/>
    </source>
</evidence>
<feature type="compositionally biased region" description="Polar residues" evidence="1">
    <location>
        <begin position="121"/>
        <end position="154"/>
    </location>
</feature>
<evidence type="ECO:0000313" key="2">
    <source>
        <dbReference type="EMBL" id="ETO21565.1"/>
    </source>
</evidence>
<feature type="compositionally biased region" description="Polar residues" evidence="1">
    <location>
        <begin position="75"/>
        <end position="87"/>
    </location>
</feature>